<dbReference type="Pfam" id="PF04182">
    <property type="entry name" value="B-block_TFIIIC"/>
    <property type="match status" value="1"/>
</dbReference>
<feature type="domain" description="DUF7646" evidence="9">
    <location>
        <begin position="169"/>
        <end position="218"/>
    </location>
</feature>
<organism evidence="10">
    <name type="scientific">Prunus dulcis</name>
    <name type="common">Almond</name>
    <name type="synonym">Amygdalus dulcis</name>
    <dbReference type="NCBI Taxonomy" id="3755"/>
    <lineage>
        <taxon>Eukaryota</taxon>
        <taxon>Viridiplantae</taxon>
        <taxon>Streptophyta</taxon>
        <taxon>Embryophyta</taxon>
        <taxon>Tracheophyta</taxon>
        <taxon>Spermatophyta</taxon>
        <taxon>Magnoliopsida</taxon>
        <taxon>eudicotyledons</taxon>
        <taxon>Gunneridae</taxon>
        <taxon>Pentapetalae</taxon>
        <taxon>rosids</taxon>
        <taxon>fabids</taxon>
        <taxon>Rosales</taxon>
        <taxon>Rosaceae</taxon>
        <taxon>Amygdaloideae</taxon>
        <taxon>Amygdaleae</taxon>
        <taxon>Prunus</taxon>
    </lineage>
</organism>
<sequence length="446" mass="50184">TDGITQSQLSKELGIQGENYHYKVRNLECQGLIVKRPALERKKNAGDEGQSSNNLSVTTNVIYLYRYAENLSSQQKIEITKVEQTKESSGNAKEIPAGGDGFSGKGVKEDVLVKKDYLISAMKAVCDKLEQANGKVLVSDIKKDLGYSGTRPGIELGGRLSNSWVKFIKKCQTTDLLVELPIEHQIQELINAAGSEGIIMSNVSKRLGIGRKESDKLIEKTETNDTSSERPPAVLKPCRPCLSLTVDGSIREERIIKQLQDKGDGVQSQKRKHASLKRKRTSEARSVEFTEVDERDGNQEIEQEPEPNEDGEGCYSTLSKCAFSKLKPTRQSRFSWTEEADRQLVIQYARRCATLGAKYHHQISWASLPDLPAPPSTCKRRMSYLKNSNGKFRKSLMMLCNMLSKRYAKLLEKTKNRSLNNDECRQLLQGSTGEDYNMNFPKHQWP</sequence>
<feature type="compositionally biased region" description="Basic residues" evidence="6">
    <location>
        <begin position="269"/>
        <end position="280"/>
    </location>
</feature>
<dbReference type="PANTHER" id="PTHR15180">
    <property type="entry name" value="GENERAL TRANSCRIPTION FACTOR 3C POLYPEPTIDE 1"/>
    <property type="match status" value="1"/>
</dbReference>
<evidence type="ECO:0000259" key="9">
    <source>
        <dbReference type="Pfam" id="PF24657"/>
    </source>
</evidence>
<feature type="non-terminal residue" evidence="10">
    <location>
        <position position="446"/>
    </location>
</feature>
<protein>
    <submittedName>
        <fullName evidence="10">B-block binding subunit of TFIIIC</fullName>
    </submittedName>
</protein>
<dbReference type="Pfam" id="PF24657">
    <property type="entry name" value="DUF7646"/>
    <property type="match status" value="1"/>
</dbReference>
<name>A0A5H2XVS2_PRUDU</name>
<dbReference type="AlphaFoldDB" id="A0A5H2XVS2"/>
<dbReference type="GO" id="GO:0042791">
    <property type="term" value="P:5S class rRNA transcription by RNA polymerase III"/>
    <property type="evidence" value="ECO:0007669"/>
    <property type="project" value="TreeGrafter"/>
</dbReference>
<dbReference type="GO" id="GO:0003677">
    <property type="term" value="F:DNA binding"/>
    <property type="evidence" value="ECO:0007669"/>
    <property type="project" value="UniProtKB-KW"/>
</dbReference>
<evidence type="ECO:0000256" key="6">
    <source>
        <dbReference type="SAM" id="MobiDB-lite"/>
    </source>
</evidence>
<feature type="domain" description="B-block binding subunit of TFIIIC" evidence="7">
    <location>
        <begin position="2"/>
        <end position="69"/>
    </location>
</feature>
<evidence type="ECO:0000256" key="2">
    <source>
        <dbReference type="ARBA" id="ARBA00022553"/>
    </source>
</evidence>
<evidence type="ECO:0000256" key="1">
    <source>
        <dbReference type="ARBA" id="ARBA00004123"/>
    </source>
</evidence>
<dbReference type="GO" id="GO:0006384">
    <property type="term" value="P:transcription initiation at RNA polymerase III promoter"/>
    <property type="evidence" value="ECO:0007669"/>
    <property type="project" value="InterPro"/>
</dbReference>
<dbReference type="InterPro" id="IPR056063">
    <property type="entry name" value="DUF7646"/>
</dbReference>
<evidence type="ECO:0000256" key="5">
    <source>
        <dbReference type="ARBA" id="ARBA00023242"/>
    </source>
</evidence>
<dbReference type="Pfam" id="PF24538">
    <property type="entry name" value="DUF7599"/>
    <property type="match status" value="1"/>
</dbReference>
<accession>A0A5H2XVS2</accession>
<gene>
    <name evidence="10" type="ORF">Prudu_13S000100</name>
</gene>
<dbReference type="GO" id="GO:0000127">
    <property type="term" value="C:transcription factor TFIIIC complex"/>
    <property type="evidence" value="ECO:0007669"/>
    <property type="project" value="InterPro"/>
</dbReference>
<feature type="domain" description="DUF7599" evidence="8">
    <location>
        <begin position="115"/>
        <end position="151"/>
    </location>
</feature>
<comment type="subcellular location">
    <subcellularLocation>
        <location evidence="1">Nucleus</location>
    </subcellularLocation>
</comment>
<keyword evidence="3" id="KW-0238">DNA-binding</keyword>
<feature type="compositionally biased region" description="Acidic residues" evidence="6">
    <location>
        <begin position="290"/>
        <end position="312"/>
    </location>
</feature>
<keyword evidence="5" id="KW-0539">Nucleus</keyword>
<evidence type="ECO:0000256" key="4">
    <source>
        <dbReference type="ARBA" id="ARBA00023163"/>
    </source>
</evidence>
<feature type="region of interest" description="Disordered" evidence="6">
    <location>
        <begin position="259"/>
        <end position="313"/>
    </location>
</feature>
<reference evidence="10" key="1">
    <citation type="journal article" date="2019" name="Science">
        <title>Mutation of a bHLH transcription factor allowed almond domestication.</title>
        <authorList>
            <person name="Sanchez-Perez R."/>
            <person name="Pavan S."/>
            <person name="Mazzeo R."/>
            <person name="Moldovan C."/>
            <person name="Aiese Cigliano R."/>
            <person name="Del Cueto J."/>
            <person name="Ricciardi F."/>
            <person name="Lotti C."/>
            <person name="Ricciardi L."/>
            <person name="Dicenta F."/>
            <person name="Lopez-Marques R.L."/>
            <person name="Lindberg Moller B."/>
        </authorList>
    </citation>
    <scope>NUCLEOTIDE SEQUENCE</scope>
</reference>
<evidence type="ECO:0000259" key="8">
    <source>
        <dbReference type="Pfam" id="PF24538"/>
    </source>
</evidence>
<dbReference type="InterPro" id="IPR007309">
    <property type="entry name" value="TFIIIC_Bblock-bd"/>
</dbReference>
<dbReference type="GO" id="GO:0005634">
    <property type="term" value="C:nucleus"/>
    <property type="evidence" value="ECO:0007669"/>
    <property type="project" value="UniProtKB-SubCell"/>
</dbReference>
<proteinExistence type="predicted"/>
<keyword evidence="4" id="KW-0804">Transcription</keyword>
<dbReference type="InterPro" id="IPR056020">
    <property type="entry name" value="DUF7599"/>
</dbReference>
<evidence type="ECO:0000259" key="7">
    <source>
        <dbReference type="Pfam" id="PF04182"/>
    </source>
</evidence>
<dbReference type="PANTHER" id="PTHR15180:SF1">
    <property type="entry name" value="GENERAL TRANSCRIPTION FACTOR 3C POLYPEPTIDE 1"/>
    <property type="match status" value="1"/>
</dbReference>
<feature type="non-terminal residue" evidence="10">
    <location>
        <position position="1"/>
    </location>
</feature>
<evidence type="ECO:0000313" key="10">
    <source>
        <dbReference type="EMBL" id="BBN67216.1"/>
    </source>
</evidence>
<evidence type="ECO:0000256" key="3">
    <source>
        <dbReference type="ARBA" id="ARBA00023125"/>
    </source>
</evidence>
<dbReference type="InterPro" id="IPR044210">
    <property type="entry name" value="Tfc3-like"/>
</dbReference>
<keyword evidence="2" id="KW-0597">Phosphoprotein</keyword>
<dbReference type="EMBL" id="AP020350">
    <property type="protein sequence ID" value="BBN67216.1"/>
    <property type="molecule type" value="Genomic_DNA"/>
</dbReference>